<dbReference type="AlphaFoldDB" id="A0A1E5C5E0"/>
<dbReference type="PANTHER" id="PTHR46847">
    <property type="entry name" value="D-ALLOSE-BINDING PERIPLASMIC PROTEIN-RELATED"/>
    <property type="match status" value="1"/>
</dbReference>
<evidence type="ECO:0000259" key="6">
    <source>
        <dbReference type="Pfam" id="PF13407"/>
    </source>
</evidence>
<comment type="subcellular location">
    <subcellularLocation>
        <location evidence="1">Cell envelope</location>
    </subcellularLocation>
</comment>
<gene>
    <name evidence="7" type="ORF">A1OK_10400</name>
</gene>
<feature type="domain" description="Periplasmic binding protein" evidence="6">
    <location>
        <begin position="34"/>
        <end position="291"/>
    </location>
</feature>
<comment type="similarity">
    <text evidence="2">Belongs to the bacterial solute-binding protein 2 family.</text>
</comment>
<dbReference type="EMBL" id="AJWN02000063">
    <property type="protein sequence ID" value="OEE60695.1"/>
    <property type="molecule type" value="Genomic_DNA"/>
</dbReference>
<dbReference type="InterPro" id="IPR025997">
    <property type="entry name" value="SBP_2_dom"/>
</dbReference>
<evidence type="ECO:0000256" key="1">
    <source>
        <dbReference type="ARBA" id="ARBA00004196"/>
    </source>
</evidence>
<dbReference type="RefSeq" id="WP_016959718.1">
    <property type="nucleotide sequence ID" value="NZ_AJWN02000063.1"/>
</dbReference>
<dbReference type="Gene3D" id="3.40.50.2300">
    <property type="match status" value="2"/>
</dbReference>
<comment type="caution">
    <text evidence="7">The sequence shown here is derived from an EMBL/GenBank/DDBJ whole genome shotgun (WGS) entry which is preliminary data.</text>
</comment>
<evidence type="ECO:0000256" key="2">
    <source>
        <dbReference type="ARBA" id="ARBA00007639"/>
    </source>
</evidence>
<evidence type="ECO:0000256" key="3">
    <source>
        <dbReference type="ARBA" id="ARBA00022181"/>
    </source>
</evidence>
<dbReference type="SUPFAM" id="SSF53822">
    <property type="entry name" value="Periplasmic binding protein-like I"/>
    <property type="match status" value="1"/>
</dbReference>
<dbReference type="GO" id="GO:0030246">
    <property type="term" value="F:carbohydrate binding"/>
    <property type="evidence" value="ECO:0007669"/>
    <property type="project" value="UniProtKB-ARBA"/>
</dbReference>
<dbReference type="GO" id="GO:0030313">
    <property type="term" value="C:cell envelope"/>
    <property type="evidence" value="ECO:0007669"/>
    <property type="project" value="UniProtKB-SubCell"/>
</dbReference>
<dbReference type="Pfam" id="PF13407">
    <property type="entry name" value="Peripla_BP_4"/>
    <property type="match status" value="1"/>
</dbReference>
<accession>A0A1E5C5E0</accession>
<reference evidence="7 8" key="1">
    <citation type="journal article" date="2012" name="Science">
        <title>Ecological populations of bacteria act as socially cohesive units of antibiotic production and resistance.</title>
        <authorList>
            <person name="Cordero O.X."/>
            <person name="Wildschutte H."/>
            <person name="Kirkup B."/>
            <person name="Proehl S."/>
            <person name="Ngo L."/>
            <person name="Hussain F."/>
            <person name="Le Roux F."/>
            <person name="Mincer T."/>
            <person name="Polz M.F."/>
        </authorList>
    </citation>
    <scope>NUCLEOTIDE SEQUENCE [LARGE SCALE GENOMIC DNA]</scope>
    <source>
        <strain evidence="7 8">FF-454</strain>
    </source>
</reference>
<sequence length="327" mass="35907">MMAMKRIRQCFTVIILMALSSQHAVAANDSPKKIAYIVSDSRIPFWDILLHGIDSSAQPLNYHVIIYSAENSKQKELQNTIAAIRDKVSGIILSPVNSSSAVTVLKLANQANIPVVIADVGSDSNDFISYISSDNFTGALELGQMLVNTMKAKGWRNGSIGIIAIPQKRENGRARTRGFLEAITTAGYKSANIHQLRDFSYKETYDFAASLIKANPNMRAIWLQTSQQYQAAIDAITEAQKQNEILLICFDAEPELTKMIASGRLVGAGMQQPFLMGEQALETLDKHLNGESVKKTISLPVLSVSQSNLSLLLPDIQRNVLGQDIQL</sequence>
<evidence type="ECO:0000313" key="7">
    <source>
        <dbReference type="EMBL" id="OEE60695.1"/>
    </source>
</evidence>
<dbReference type="Proteomes" id="UP000095039">
    <property type="component" value="Unassembled WGS sequence"/>
</dbReference>
<evidence type="ECO:0000256" key="5">
    <source>
        <dbReference type="SAM" id="SignalP"/>
    </source>
</evidence>
<name>A0A1E5C5E0_9GAMM</name>
<dbReference type="InterPro" id="IPR028082">
    <property type="entry name" value="Peripla_BP_I"/>
</dbReference>
<proteinExistence type="inferred from homology"/>
<evidence type="ECO:0000256" key="4">
    <source>
        <dbReference type="ARBA" id="ARBA00022729"/>
    </source>
</evidence>
<feature type="signal peptide" evidence="5">
    <location>
        <begin position="1"/>
        <end position="26"/>
    </location>
</feature>
<protein>
    <recommendedName>
        <fullName evidence="3">Autoinducer 2-binding periplasmic protein LuxP</fullName>
    </recommendedName>
</protein>
<keyword evidence="4 5" id="KW-0732">Signal</keyword>
<dbReference type="PANTHER" id="PTHR46847:SF1">
    <property type="entry name" value="D-ALLOSE-BINDING PERIPLASMIC PROTEIN-RELATED"/>
    <property type="match status" value="1"/>
</dbReference>
<keyword evidence="8" id="KW-1185">Reference proteome</keyword>
<feature type="chain" id="PRO_5009172398" description="Autoinducer 2-binding periplasmic protein LuxP" evidence="5">
    <location>
        <begin position="27"/>
        <end position="327"/>
    </location>
</feature>
<evidence type="ECO:0000313" key="8">
    <source>
        <dbReference type="Proteomes" id="UP000095039"/>
    </source>
</evidence>
<organism evidence="7 8">
    <name type="scientific">Enterovibrio norvegicus FF-454</name>
    <dbReference type="NCBI Taxonomy" id="1185651"/>
    <lineage>
        <taxon>Bacteria</taxon>
        <taxon>Pseudomonadati</taxon>
        <taxon>Pseudomonadota</taxon>
        <taxon>Gammaproteobacteria</taxon>
        <taxon>Vibrionales</taxon>
        <taxon>Vibrionaceae</taxon>
        <taxon>Enterovibrio</taxon>
    </lineage>
</organism>
<dbReference type="GO" id="GO:0055085">
    <property type="term" value="P:transmembrane transport"/>
    <property type="evidence" value="ECO:0007669"/>
    <property type="project" value="UniProtKB-ARBA"/>
</dbReference>